<dbReference type="InterPro" id="IPR020059">
    <property type="entry name" value="Glu/Gln-tRNA-synth_Ib_codon-bd"/>
</dbReference>
<feature type="short sequence motif" description="'HIGH' region" evidence="7">
    <location>
        <begin position="39"/>
        <end position="49"/>
    </location>
</feature>
<evidence type="ECO:0000256" key="6">
    <source>
        <dbReference type="ARBA" id="ARBA00023146"/>
    </source>
</evidence>
<dbReference type="FunFam" id="3.90.800.10:FF:000001">
    <property type="entry name" value="Glutamine--tRNA ligase"/>
    <property type="match status" value="1"/>
</dbReference>
<dbReference type="InterPro" id="IPR020058">
    <property type="entry name" value="Glu/Gln-tRNA-synth_Ib_cat-dom"/>
</dbReference>
<dbReference type="Proteomes" id="UP000593890">
    <property type="component" value="Chromosome"/>
</dbReference>
<comment type="caution">
    <text evidence="7">Lacks conserved residue(s) required for the propagation of feature annotation.</text>
</comment>
<dbReference type="Pfam" id="PF20974">
    <property type="entry name" value="tRNA-synt_1c_C2"/>
    <property type="match status" value="1"/>
</dbReference>
<protein>
    <recommendedName>
        <fullName evidence="7">Glutamine--tRNA ligase</fullName>
        <ecNumber evidence="7">6.1.1.18</ecNumber>
    </recommendedName>
    <alternativeName>
        <fullName evidence="7">Glutaminyl-tRNA synthetase</fullName>
        <shortName evidence="7">GlnRS</shortName>
    </alternativeName>
</protein>
<reference evidence="13" key="1">
    <citation type="submission" date="2020-07" db="EMBL/GenBank/DDBJ databases">
        <title>Complete genome sequencing of Clostridia bacterium strain 12CBH8.</title>
        <authorList>
            <person name="Sakamoto M."/>
            <person name="Murakami T."/>
            <person name="Mori H."/>
        </authorList>
    </citation>
    <scope>NUCLEOTIDE SEQUENCE [LARGE SCALE GENOMIC DNA]</scope>
    <source>
        <strain evidence="13">12CBH8</strain>
    </source>
</reference>
<evidence type="ECO:0000256" key="7">
    <source>
        <dbReference type="HAMAP-Rule" id="MF_00126"/>
    </source>
</evidence>
<dbReference type="InterPro" id="IPR011035">
    <property type="entry name" value="Ribosomal_bL25/Gln-tRNA_synth"/>
</dbReference>
<evidence type="ECO:0000256" key="3">
    <source>
        <dbReference type="ARBA" id="ARBA00022741"/>
    </source>
</evidence>
<dbReference type="FunFam" id="1.10.1160.10:FF:000001">
    <property type="entry name" value="Glutamine--tRNA ligase"/>
    <property type="match status" value="1"/>
</dbReference>
<dbReference type="NCBIfam" id="NF011291">
    <property type="entry name" value="PRK14703.1"/>
    <property type="match status" value="1"/>
</dbReference>
<sequence>MNSTPIQEPANTPANFIDEAIRDDLNNGVFDHVQTRFPPEPNGYLHIGHAKAICINFGMAHTHNGTCHLRLDDTNPCKEEVEYVEAIKHDIQWLGFQWDDLHFASDYFDFIYYCATELIKKGKAYVCDLTAEQIREYRGTLTEPGKESPYRNRSVEENLDLFKRMTAGEFANGEKVLRAKIDMASPNLNMRDPVIYRILKQSHHRTGDTWCIYPMYDFAHPLSDACEGVTHSLCSLEFEDHRPLYDWFLRELDIKYPPRQIEFARLNLNYTLTSKRKCLALVKNGVVSGWDDPRMSTLSGMRRRGYPPAAIREFCDRIGVSKASSVVDYALLEFCVRDHLSEEAPRAMAVLRPLKVIVDNYPEGKTEVLEVENHPGHEEMGTRNVTFFRELFIDQDDFMEEPPKGYFRLAPGKEVRLKGAYFVQFASVDKDENGNITAVHVTYDPQSRGGNSPDGRKVKGTIQWVSADNCVDAEVRLYDRLFHVENPSDETGVEDFQQNVNPQSLVVLQNCKLESSLATAKVGDSFQFMRCGYFTKDPDSTDLHPVFNRTVALKDSWAKKTK</sequence>
<evidence type="ECO:0000256" key="1">
    <source>
        <dbReference type="ARBA" id="ARBA00022490"/>
    </source>
</evidence>
<dbReference type="InterPro" id="IPR050132">
    <property type="entry name" value="Gln/Glu-tRNA_Ligase"/>
</dbReference>
<keyword evidence="5 7" id="KW-0648">Protein biosynthesis</keyword>
<feature type="short sequence motif" description="'KMSKS' region" evidence="7">
    <location>
        <begin position="272"/>
        <end position="276"/>
    </location>
</feature>
<comment type="subcellular location">
    <subcellularLocation>
        <location evidence="7">Cytoplasm</location>
    </subcellularLocation>
</comment>
<comment type="similarity">
    <text evidence="7 8">Belongs to the class-I aminoacyl-tRNA synthetase family.</text>
</comment>
<dbReference type="PANTHER" id="PTHR43097">
    <property type="entry name" value="GLUTAMINE-TRNA LIGASE"/>
    <property type="match status" value="1"/>
</dbReference>
<dbReference type="SUPFAM" id="SSF50715">
    <property type="entry name" value="Ribosomal protein L25-like"/>
    <property type="match status" value="1"/>
</dbReference>
<evidence type="ECO:0000313" key="13">
    <source>
        <dbReference type="Proteomes" id="UP000593890"/>
    </source>
</evidence>
<evidence type="ECO:0000256" key="5">
    <source>
        <dbReference type="ARBA" id="ARBA00022917"/>
    </source>
</evidence>
<dbReference type="InterPro" id="IPR022861">
    <property type="entry name" value="Gln_tRNA_ligase_bac"/>
</dbReference>
<gene>
    <name evidence="7 12" type="primary">glnS</name>
    <name evidence="12" type="ORF">C12CBH8_21670</name>
</gene>
<dbReference type="Gene3D" id="2.40.240.10">
    <property type="entry name" value="Ribosomal Protein L25, Chain P"/>
    <property type="match status" value="2"/>
</dbReference>
<keyword evidence="4 7" id="KW-0067">ATP-binding</keyword>
<feature type="binding site" evidence="7">
    <location>
        <position position="216"/>
    </location>
    <ligand>
        <name>L-glutamine</name>
        <dbReference type="ChEBI" id="CHEBI:58359"/>
    </ligand>
</feature>
<feature type="domain" description="Glutamyl/glutaminyl-tRNA synthetase class Ib catalytic" evidence="9">
    <location>
        <begin position="33"/>
        <end position="341"/>
    </location>
</feature>
<dbReference type="InterPro" id="IPR049437">
    <property type="entry name" value="tRNA-synt_1c_C2"/>
</dbReference>
<feature type="binding site" evidence="7">
    <location>
        <begin position="265"/>
        <end position="266"/>
    </location>
    <ligand>
        <name>ATP</name>
        <dbReference type="ChEBI" id="CHEBI:30616"/>
    </ligand>
</feature>
<dbReference type="AlphaFoldDB" id="A0A7I8D3Y6"/>
<dbReference type="Gene3D" id="3.90.800.10">
    <property type="entry name" value="Glutamyl-tRNA Synthetase, Domain 3"/>
    <property type="match status" value="1"/>
</dbReference>
<dbReference type="InterPro" id="IPR000924">
    <property type="entry name" value="Glu/Gln-tRNA-synth"/>
</dbReference>
<dbReference type="SUPFAM" id="SSF52374">
    <property type="entry name" value="Nucleotidylyl transferase"/>
    <property type="match status" value="1"/>
</dbReference>
<keyword evidence="2 7" id="KW-0436">Ligase</keyword>
<feature type="binding site" evidence="7">
    <location>
        <position position="72"/>
    </location>
    <ligand>
        <name>L-glutamine</name>
        <dbReference type="ChEBI" id="CHEBI:58359"/>
    </ligand>
</feature>
<comment type="catalytic activity">
    <reaction evidence="7">
        <text>tRNA(Gln) + L-glutamine + ATP = L-glutaminyl-tRNA(Gln) + AMP + diphosphate</text>
        <dbReference type="Rhea" id="RHEA:20121"/>
        <dbReference type="Rhea" id="RHEA-COMP:9662"/>
        <dbReference type="Rhea" id="RHEA-COMP:9681"/>
        <dbReference type="ChEBI" id="CHEBI:30616"/>
        <dbReference type="ChEBI" id="CHEBI:33019"/>
        <dbReference type="ChEBI" id="CHEBI:58359"/>
        <dbReference type="ChEBI" id="CHEBI:78442"/>
        <dbReference type="ChEBI" id="CHEBI:78521"/>
        <dbReference type="ChEBI" id="CHEBI:456215"/>
        <dbReference type="EC" id="6.1.1.18"/>
    </reaction>
</comment>
<keyword evidence="3 7" id="KW-0547">Nucleotide-binding</keyword>
<dbReference type="EC" id="6.1.1.18" evidence="7"/>
<comment type="subunit">
    <text evidence="7">Monomer.</text>
</comment>
<dbReference type="PRINTS" id="PR00987">
    <property type="entry name" value="TRNASYNTHGLU"/>
</dbReference>
<keyword evidence="13" id="KW-1185">Reference proteome</keyword>
<evidence type="ECO:0000256" key="4">
    <source>
        <dbReference type="ARBA" id="ARBA00022840"/>
    </source>
</evidence>
<organism evidence="12 13">
    <name type="scientific">Solibaculum mannosilyticum</name>
    <dbReference type="NCBI Taxonomy" id="2780922"/>
    <lineage>
        <taxon>Bacteria</taxon>
        <taxon>Bacillati</taxon>
        <taxon>Bacillota</taxon>
        <taxon>Clostridia</taxon>
        <taxon>Eubacteriales</taxon>
        <taxon>Oscillospiraceae</taxon>
        <taxon>Solibaculum</taxon>
    </lineage>
</organism>
<keyword evidence="6 7" id="KW-0030">Aminoacyl-tRNA synthetase</keyword>
<feature type="domain" description="tRNA synthetases class I (E and Q) anti-codon binding" evidence="11">
    <location>
        <begin position="461"/>
        <end position="537"/>
    </location>
</feature>
<proteinExistence type="inferred from homology"/>
<dbReference type="InterPro" id="IPR014729">
    <property type="entry name" value="Rossmann-like_a/b/a_fold"/>
</dbReference>
<feature type="domain" description="Glutamyl/glutaminyl-tRNA synthetase class Ib anti-codon binding" evidence="10">
    <location>
        <begin position="344"/>
        <end position="444"/>
    </location>
</feature>
<dbReference type="GO" id="GO:0004819">
    <property type="term" value="F:glutamine-tRNA ligase activity"/>
    <property type="evidence" value="ECO:0007669"/>
    <property type="project" value="UniProtKB-UniRule"/>
</dbReference>
<dbReference type="InterPro" id="IPR020061">
    <property type="entry name" value="Glu_tRNA_lig_a-bdl"/>
</dbReference>
<dbReference type="RefSeq" id="WP_215533249.1">
    <property type="nucleotide sequence ID" value="NZ_AP023321.1"/>
</dbReference>
<accession>A0A7I8D3Y6</accession>
<feature type="binding site" evidence="7">
    <location>
        <begin position="46"/>
        <end position="52"/>
    </location>
    <ligand>
        <name>ATP</name>
        <dbReference type="ChEBI" id="CHEBI:30616"/>
    </ligand>
</feature>
<dbReference type="Pfam" id="PF00749">
    <property type="entry name" value="tRNA-synt_1c"/>
    <property type="match status" value="1"/>
</dbReference>
<name>A0A7I8D3Y6_9FIRM</name>
<dbReference type="Gene3D" id="3.40.50.620">
    <property type="entry name" value="HUPs"/>
    <property type="match status" value="1"/>
</dbReference>
<keyword evidence="1 7" id="KW-0963">Cytoplasm</keyword>
<evidence type="ECO:0000256" key="2">
    <source>
        <dbReference type="ARBA" id="ARBA00022598"/>
    </source>
</evidence>
<dbReference type="InterPro" id="IPR020056">
    <property type="entry name" value="Rbsml_bL25/Gln-tRNA_synth_N"/>
</dbReference>
<dbReference type="PANTHER" id="PTHR43097:SF5">
    <property type="entry name" value="GLUTAMATE--TRNA LIGASE"/>
    <property type="match status" value="1"/>
</dbReference>
<dbReference type="Gene3D" id="1.10.1160.10">
    <property type="entry name" value="Glutamyl-trna Synthetase, Domain 2"/>
    <property type="match status" value="1"/>
</dbReference>
<evidence type="ECO:0000256" key="8">
    <source>
        <dbReference type="RuleBase" id="RU363037"/>
    </source>
</evidence>
<dbReference type="FunFam" id="2.40.240.10:FF:000001">
    <property type="entry name" value="Glutamine--tRNA ligase"/>
    <property type="match status" value="1"/>
</dbReference>
<dbReference type="HAMAP" id="MF_00126">
    <property type="entry name" value="Gln_tRNA_synth"/>
    <property type="match status" value="1"/>
</dbReference>
<dbReference type="NCBIfam" id="TIGR00440">
    <property type="entry name" value="glnS"/>
    <property type="match status" value="1"/>
</dbReference>
<evidence type="ECO:0000259" key="9">
    <source>
        <dbReference type="Pfam" id="PF00749"/>
    </source>
</evidence>
<dbReference type="GO" id="GO:0005524">
    <property type="term" value="F:ATP binding"/>
    <property type="evidence" value="ECO:0007669"/>
    <property type="project" value="UniProtKB-UniRule"/>
</dbReference>
<dbReference type="EMBL" id="AP023321">
    <property type="protein sequence ID" value="BCI61528.1"/>
    <property type="molecule type" value="Genomic_DNA"/>
</dbReference>
<evidence type="ECO:0000259" key="10">
    <source>
        <dbReference type="Pfam" id="PF03950"/>
    </source>
</evidence>
<evidence type="ECO:0000313" key="12">
    <source>
        <dbReference type="EMBL" id="BCI61528.1"/>
    </source>
</evidence>
<dbReference type="GO" id="GO:0005829">
    <property type="term" value="C:cytosol"/>
    <property type="evidence" value="ECO:0007669"/>
    <property type="project" value="TreeGrafter"/>
</dbReference>
<dbReference type="GO" id="GO:0006424">
    <property type="term" value="P:glutamyl-tRNA aminoacylation"/>
    <property type="evidence" value="ECO:0007669"/>
    <property type="project" value="UniProtKB-UniRule"/>
</dbReference>
<dbReference type="FunFam" id="3.40.50.620:FF:000037">
    <property type="entry name" value="Glutamine--tRNA ligase cytoplasmic"/>
    <property type="match status" value="1"/>
</dbReference>
<evidence type="ECO:0000259" key="11">
    <source>
        <dbReference type="Pfam" id="PF20974"/>
    </source>
</evidence>
<dbReference type="KEGG" id="sman:C12CBH8_21670"/>
<dbReference type="GO" id="GO:0006425">
    <property type="term" value="P:glutaminyl-tRNA aminoacylation"/>
    <property type="evidence" value="ECO:0007669"/>
    <property type="project" value="UniProtKB-UniRule"/>
</dbReference>
<dbReference type="InterPro" id="IPR004514">
    <property type="entry name" value="Gln-tRNA-synth"/>
</dbReference>
<dbReference type="Pfam" id="PF03950">
    <property type="entry name" value="tRNA-synt_1c_C"/>
    <property type="match status" value="1"/>
</dbReference>
<feature type="binding site" evidence="7">
    <location>
        <begin position="40"/>
        <end position="42"/>
    </location>
    <ligand>
        <name>ATP</name>
        <dbReference type="ChEBI" id="CHEBI:30616"/>
    </ligand>
</feature>